<accession>A0A7W7M293</accession>
<organism evidence="1 2">
    <name type="scientific">Micrococcus cohnii</name>
    <dbReference type="NCBI Taxonomy" id="993416"/>
    <lineage>
        <taxon>Bacteria</taxon>
        <taxon>Bacillati</taxon>
        <taxon>Actinomycetota</taxon>
        <taxon>Actinomycetes</taxon>
        <taxon>Micrococcales</taxon>
        <taxon>Micrococcaceae</taxon>
        <taxon>Micrococcus</taxon>
    </lineage>
</organism>
<reference evidence="1 2" key="1">
    <citation type="submission" date="2020-08" db="EMBL/GenBank/DDBJ databases">
        <title>Sequencing the genomes of 1000 actinobacteria strains.</title>
        <authorList>
            <person name="Klenk H.-P."/>
        </authorList>
    </citation>
    <scope>NUCLEOTIDE SEQUENCE [LARGE SCALE GENOMIC DNA]</scope>
    <source>
        <strain evidence="1 2">DSM 23974</strain>
    </source>
</reference>
<dbReference type="EMBL" id="JACHNA010000001">
    <property type="protein sequence ID" value="MBB4734763.1"/>
    <property type="molecule type" value="Genomic_DNA"/>
</dbReference>
<dbReference type="Proteomes" id="UP000540191">
    <property type="component" value="Unassembled WGS sequence"/>
</dbReference>
<name>A0A7W7M293_9MICC</name>
<dbReference type="AlphaFoldDB" id="A0A7W7M293"/>
<dbReference type="RefSeq" id="WP_184240876.1">
    <property type="nucleotide sequence ID" value="NZ_JACHNA010000001.1"/>
</dbReference>
<protein>
    <submittedName>
        <fullName evidence="1">Uncharacterized protein</fullName>
    </submittedName>
</protein>
<sequence length="178" mass="20264">MVNRNDVDQLTLRELGREMTEAQLRGTSVQVEAERQWEADPTVWQELQEQTPYGDPSPDRMGPYAASEYLAEFPTVAEAMLATRPFQGATELFGRYLRAIVLTRQAQMHPSRVVPVDSQDFREMPARAQVEQGVKLEALAQEVFDWMRQQGMDPMPGHEVMPPLMTEAVKDGMLAQER</sequence>
<evidence type="ECO:0000313" key="1">
    <source>
        <dbReference type="EMBL" id="MBB4734763.1"/>
    </source>
</evidence>
<gene>
    <name evidence="1" type="ORF">HDA30_000271</name>
</gene>
<proteinExistence type="predicted"/>
<comment type="caution">
    <text evidence="1">The sequence shown here is derived from an EMBL/GenBank/DDBJ whole genome shotgun (WGS) entry which is preliminary data.</text>
</comment>
<keyword evidence="2" id="KW-1185">Reference proteome</keyword>
<evidence type="ECO:0000313" key="2">
    <source>
        <dbReference type="Proteomes" id="UP000540191"/>
    </source>
</evidence>